<protein>
    <submittedName>
        <fullName evidence="1">Uncharacterized protein</fullName>
    </submittedName>
</protein>
<proteinExistence type="predicted"/>
<evidence type="ECO:0000313" key="1">
    <source>
        <dbReference type="EMBL" id="SFW42306.1"/>
    </source>
</evidence>
<accession>A0A1K1P3E4</accession>
<sequence>MKLRKALLLIMPFMLLLLYSCGLQDYPTYTYELSNGLGEKYLVNYCEQTNYPDNITRIKVFKEKHKVSDFEGGAYSGCDSYIPSQVMLICSSDGVDYYYIRSQFGEYIAADGLADLKMNFNMMSISRDVSELKDTEKHTYSKLAGLIRGAVSADAAKKRFSDCGYSSDSFMAFYNYE</sequence>
<name>A0A1K1P3E4_RUMFL</name>
<evidence type="ECO:0000313" key="2">
    <source>
        <dbReference type="Proteomes" id="UP000183461"/>
    </source>
</evidence>
<dbReference type="RefSeq" id="WP_072300697.1">
    <property type="nucleotide sequence ID" value="NZ_FPIP01000007.1"/>
</dbReference>
<gene>
    <name evidence="1" type="ORF">SAMN02910280_2458</name>
</gene>
<organism evidence="1 2">
    <name type="scientific">Ruminococcus flavefaciens</name>
    <dbReference type="NCBI Taxonomy" id="1265"/>
    <lineage>
        <taxon>Bacteria</taxon>
        <taxon>Bacillati</taxon>
        <taxon>Bacillota</taxon>
        <taxon>Clostridia</taxon>
        <taxon>Eubacteriales</taxon>
        <taxon>Oscillospiraceae</taxon>
        <taxon>Ruminococcus</taxon>
    </lineage>
</organism>
<dbReference type="PROSITE" id="PS51257">
    <property type="entry name" value="PROKAR_LIPOPROTEIN"/>
    <property type="match status" value="1"/>
</dbReference>
<dbReference type="AlphaFoldDB" id="A0A1K1P3E4"/>
<dbReference type="Proteomes" id="UP000183461">
    <property type="component" value="Unassembled WGS sequence"/>
</dbReference>
<reference evidence="1 2" key="1">
    <citation type="submission" date="2016-11" db="EMBL/GenBank/DDBJ databases">
        <authorList>
            <person name="Jaros S."/>
            <person name="Januszkiewicz K."/>
            <person name="Wedrychowicz H."/>
        </authorList>
    </citation>
    <scope>NUCLEOTIDE SEQUENCE [LARGE SCALE GENOMIC DNA]</scope>
    <source>
        <strain evidence="1 2">YL228</strain>
    </source>
</reference>
<dbReference type="EMBL" id="FPIP01000007">
    <property type="protein sequence ID" value="SFW42306.1"/>
    <property type="molecule type" value="Genomic_DNA"/>
</dbReference>